<dbReference type="Gene3D" id="3.30.50.10">
    <property type="entry name" value="Erythroid Transcription Factor GATA-1, subunit A"/>
    <property type="match status" value="1"/>
</dbReference>
<dbReference type="PROSITE" id="PS51843">
    <property type="entry name" value="NR_LBD"/>
    <property type="match status" value="1"/>
</dbReference>
<dbReference type="AlphaFoldDB" id="A0AAV5WTV6"/>
<dbReference type="SUPFAM" id="SSF48508">
    <property type="entry name" value="Nuclear receptor ligand-binding domain"/>
    <property type="match status" value="1"/>
</dbReference>
<feature type="compositionally biased region" description="Low complexity" evidence="12">
    <location>
        <begin position="99"/>
        <end position="109"/>
    </location>
</feature>
<dbReference type="PROSITE" id="PS51030">
    <property type="entry name" value="NUCLEAR_REC_DBD_2"/>
    <property type="match status" value="1"/>
</dbReference>
<keyword evidence="10 11" id="KW-0539">Nucleus</keyword>
<dbReference type="Pfam" id="PF00105">
    <property type="entry name" value="zf-C4"/>
    <property type="match status" value="1"/>
</dbReference>
<keyword evidence="8 11" id="KW-0804">Transcription</keyword>
<keyword evidence="16" id="KW-1185">Reference proteome</keyword>
<evidence type="ECO:0000256" key="8">
    <source>
        <dbReference type="ARBA" id="ARBA00023163"/>
    </source>
</evidence>
<dbReference type="Proteomes" id="UP001432322">
    <property type="component" value="Unassembled WGS sequence"/>
</dbReference>
<accession>A0AAV5WTV6</accession>
<dbReference type="InterPro" id="IPR035500">
    <property type="entry name" value="NHR-like_dom_sf"/>
</dbReference>
<dbReference type="GO" id="GO:0005634">
    <property type="term" value="C:nucleus"/>
    <property type="evidence" value="ECO:0007669"/>
    <property type="project" value="UniProtKB-SubCell"/>
</dbReference>
<dbReference type="GO" id="GO:0008270">
    <property type="term" value="F:zinc ion binding"/>
    <property type="evidence" value="ECO:0007669"/>
    <property type="project" value="UniProtKB-KW"/>
</dbReference>
<comment type="similarity">
    <text evidence="2 11">Belongs to the nuclear hormone receptor family.</text>
</comment>
<dbReference type="FunFam" id="3.30.50.10:FF:000030">
    <property type="entry name" value="Nuclear Hormone Receptor family"/>
    <property type="match status" value="1"/>
</dbReference>
<dbReference type="SMART" id="SM00430">
    <property type="entry name" value="HOLI"/>
    <property type="match status" value="1"/>
</dbReference>
<dbReference type="InterPro" id="IPR001628">
    <property type="entry name" value="Znf_hrmn_rcpt"/>
</dbReference>
<dbReference type="InterPro" id="IPR050274">
    <property type="entry name" value="Nuclear_hormone_rcpt_NR2"/>
</dbReference>
<keyword evidence="3 11" id="KW-0479">Metal-binding</keyword>
<keyword evidence="6 11" id="KW-0805">Transcription regulation</keyword>
<evidence type="ECO:0000313" key="16">
    <source>
        <dbReference type="Proteomes" id="UP001432322"/>
    </source>
</evidence>
<feature type="domain" description="NR LBD" evidence="14">
    <location>
        <begin position="187"/>
        <end position="415"/>
    </location>
</feature>
<comment type="caution">
    <text evidence="15">The sequence shown here is derived from an EMBL/GenBank/DDBJ whole genome shotgun (WGS) entry which is preliminary data.</text>
</comment>
<organism evidence="15 16">
    <name type="scientific">Pristionchus fissidentatus</name>
    <dbReference type="NCBI Taxonomy" id="1538716"/>
    <lineage>
        <taxon>Eukaryota</taxon>
        <taxon>Metazoa</taxon>
        <taxon>Ecdysozoa</taxon>
        <taxon>Nematoda</taxon>
        <taxon>Chromadorea</taxon>
        <taxon>Rhabditida</taxon>
        <taxon>Rhabditina</taxon>
        <taxon>Diplogasteromorpha</taxon>
        <taxon>Diplogasteroidea</taxon>
        <taxon>Neodiplogasteridae</taxon>
        <taxon>Pristionchus</taxon>
    </lineage>
</organism>
<comment type="subcellular location">
    <subcellularLocation>
        <location evidence="1 11">Nucleus</location>
    </subcellularLocation>
</comment>
<sequence>SIQEDKSKPPVKKFKNVRKSEGFKCVVCGDKPTGYHYDVLSCNGCKTFFRRTIIAGRTFKCTKNGTCEFDKDFRCVCRSCRFEKCVGVGMNSKGIQWPSSAKRGSSSSTSDDDNNKEATKTPPNVRQVQVIPRTIANPAESAFCGQIEDLLTKEMRLCSIREKCSLFTSHHLSEILHMPVIIGSNQPSERLLIDPRQKRTEFFEKLFSMNPIKLWMISDLHLVTEYCKSFSAFNRLSHMDKMTLIAHMGGLQLMITQSYYSVRSGHGTTTFPDGSGALDMIETKSSRCSNVLDPSNTPWIVELFSQPVQLMQQLQLSDAVYALMRAVALFSPLDDELSYEGRKLISEERDRLTDMLTKQLFSEYGSAAPTKMVAIQSMIQTMYRLNEKRRQQFIYFNIVKKDLDLSPLGRAVHLREKS</sequence>
<name>A0AAV5WTV6_9BILA</name>
<dbReference type="SMART" id="SM00399">
    <property type="entry name" value="ZnF_C4"/>
    <property type="match status" value="1"/>
</dbReference>
<evidence type="ECO:0000256" key="11">
    <source>
        <dbReference type="RuleBase" id="RU004334"/>
    </source>
</evidence>
<protein>
    <recommendedName>
        <fullName evidence="17">Nuclear receptor</fullName>
    </recommendedName>
</protein>
<feature type="domain" description="Nuclear receptor" evidence="13">
    <location>
        <begin position="22"/>
        <end position="97"/>
    </location>
</feature>
<evidence type="ECO:0008006" key="17">
    <source>
        <dbReference type="Google" id="ProtNLM"/>
    </source>
</evidence>
<evidence type="ECO:0000256" key="6">
    <source>
        <dbReference type="ARBA" id="ARBA00023015"/>
    </source>
</evidence>
<dbReference type="Pfam" id="PF00104">
    <property type="entry name" value="Hormone_recep"/>
    <property type="match status" value="1"/>
</dbReference>
<keyword evidence="9 11" id="KW-0675">Receptor</keyword>
<feature type="non-terminal residue" evidence="15">
    <location>
        <position position="1"/>
    </location>
</feature>
<dbReference type="PRINTS" id="PR00047">
    <property type="entry name" value="STROIDFINGER"/>
</dbReference>
<dbReference type="GO" id="GO:0000978">
    <property type="term" value="F:RNA polymerase II cis-regulatory region sequence-specific DNA binding"/>
    <property type="evidence" value="ECO:0007669"/>
    <property type="project" value="InterPro"/>
</dbReference>
<evidence type="ECO:0000259" key="13">
    <source>
        <dbReference type="PROSITE" id="PS51030"/>
    </source>
</evidence>
<reference evidence="15" key="1">
    <citation type="submission" date="2023-10" db="EMBL/GenBank/DDBJ databases">
        <title>Genome assembly of Pristionchus species.</title>
        <authorList>
            <person name="Yoshida K."/>
            <person name="Sommer R.J."/>
        </authorList>
    </citation>
    <scope>NUCLEOTIDE SEQUENCE</scope>
    <source>
        <strain evidence="15">RS5133</strain>
    </source>
</reference>
<feature type="region of interest" description="Disordered" evidence="12">
    <location>
        <begin position="96"/>
        <end position="126"/>
    </location>
</feature>
<evidence type="ECO:0000313" key="15">
    <source>
        <dbReference type="EMBL" id="GMT33192.1"/>
    </source>
</evidence>
<dbReference type="EMBL" id="BTSY01000006">
    <property type="protein sequence ID" value="GMT33192.1"/>
    <property type="molecule type" value="Genomic_DNA"/>
</dbReference>
<dbReference type="InterPro" id="IPR000536">
    <property type="entry name" value="Nucl_hrmn_rcpt_lig-bd"/>
</dbReference>
<evidence type="ECO:0000256" key="7">
    <source>
        <dbReference type="ARBA" id="ARBA00023125"/>
    </source>
</evidence>
<keyword evidence="7 11" id="KW-0238">DNA-binding</keyword>
<dbReference type="CDD" id="cd06960">
    <property type="entry name" value="NR_DBD_HNF4A"/>
    <property type="match status" value="1"/>
</dbReference>
<evidence type="ECO:0000256" key="9">
    <source>
        <dbReference type="ARBA" id="ARBA00023170"/>
    </source>
</evidence>
<evidence type="ECO:0000256" key="5">
    <source>
        <dbReference type="ARBA" id="ARBA00022833"/>
    </source>
</evidence>
<dbReference type="GO" id="GO:0003700">
    <property type="term" value="F:DNA-binding transcription factor activity"/>
    <property type="evidence" value="ECO:0007669"/>
    <property type="project" value="InterPro"/>
</dbReference>
<dbReference type="PANTHER" id="PTHR24083">
    <property type="entry name" value="NUCLEAR HORMONE RECEPTOR"/>
    <property type="match status" value="1"/>
</dbReference>
<keyword evidence="5 11" id="KW-0862">Zinc</keyword>
<dbReference type="Gene3D" id="1.10.565.10">
    <property type="entry name" value="Retinoid X Receptor"/>
    <property type="match status" value="1"/>
</dbReference>
<evidence type="ECO:0000256" key="4">
    <source>
        <dbReference type="ARBA" id="ARBA00022771"/>
    </source>
</evidence>
<keyword evidence="4 11" id="KW-0863">Zinc-finger</keyword>
<gene>
    <name evidence="15" type="ORF">PFISCL1PPCAC_24489</name>
</gene>
<evidence type="ECO:0000256" key="2">
    <source>
        <dbReference type="ARBA" id="ARBA00005993"/>
    </source>
</evidence>
<evidence type="ECO:0000256" key="12">
    <source>
        <dbReference type="SAM" id="MobiDB-lite"/>
    </source>
</evidence>
<dbReference type="PROSITE" id="PS00031">
    <property type="entry name" value="NUCLEAR_REC_DBD_1"/>
    <property type="match status" value="1"/>
</dbReference>
<evidence type="ECO:0000256" key="10">
    <source>
        <dbReference type="ARBA" id="ARBA00023242"/>
    </source>
</evidence>
<evidence type="ECO:0000259" key="14">
    <source>
        <dbReference type="PROSITE" id="PS51843"/>
    </source>
</evidence>
<dbReference type="SUPFAM" id="SSF57716">
    <property type="entry name" value="Glucocorticoid receptor-like (DNA-binding domain)"/>
    <property type="match status" value="1"/>
</dbReference>
<evidence type="ECO:0000256" key="1">
    <source>
        <dbReference type="ARBA" id="ARBA00004123"/>
    </source>
</evidence>
<evidence type="ECO:0000256" key="3">
    <source>
        <dbReference type="ARBA" id="ARBA00022723"/>
    </source>
</evidence>
<dbReference type="InterPro" id="IPR049636">
    <property type="entry name" value="HNF4-like_DBD"/>
</dbReference>
<dbReference type="InterPro" id="IPR013088">
    <property type="entry name" value="Znf_NHR/GATA"/>
</dbReference>
<proteinExistence type="inferred from homology"/>